<keyword evidence="3" id="KW-1185">Reference proteome</keyword>
<accession>A0A9X9Q4A6</accession>
<name>A0A9X9Q4A6_GULGU</name>
<dbReference type="Proteomes" id="UP000269945">
    <property type="component" value="Unassembled WGS sequence"/>
</dbReference>
<proteinExistence type="predicted"/>
<gene>
    <name evidence="2" type="ORF">BN2614_LOCUS2</name>
</gene>
<dbReference type="EMBL" id="CYRY02032524">
    <property type="protein sequence ID" value="VCX10164.1"/>
    <property type="molecule type" value="Genomic_DNA"/>
</dbReference>
<dbReference type="AlphaFoldDB" id="A0A9X9Q4A6"/>
<evidence type="ECO:0000256" key="1">
    <source>
        <dbReference type="SAM" id="MobiDB-lite"/>
    </source>
</evidence>
<sequence>PPPHPCPGEPTPSPSLPRQESAPPSPTLTLRQSRLPPPTEGPQPTAGQEEAVPGASLSGDRRRSGRSGRPGRTKPPGGSLWEH</sequence>
<comment type="caution">
    <text evidence="2">The sequence shown here is derived from an EMBL/GenBank/DDBJ whole genome shotgun (WGS) entry which is preliminary data.</text>
</comment>
<organism evidence="2 3">
    <name type="scientific">Gulo gulo</name>
    <name type="common">Wolverine</name>
    <name type="synonym">Gluton</name>
    <dbReference type="NCBI Taxonomy" id="48420"/>
    <lineage>
        <taxon>Eukaryota</taxon>
        <taxon>Metazoa</taxon>
        <taxon>Chordata</taxon>
        <taxon>Craniata</taxon>
        <taxon>Vertebrata</taxon>
        <taxon>Euteleostomi</taxon>
        <taxon>Mammalia</taxon>
        <taxon>Eutheria</taxon>
        <taxon>Laurasiatheria</taxon>
        <taxon>Carnivora</taxon>
        <taxon>Caniformia</taxon>
        <taxon>Musteloidea</taxon>
        <taxon>Mustelidae</taxon>
        <taxon>Guloninae</taxon>
        <taxon>Gulo</taxon>
    </lineage>
</organism>
<feature type="non-terminal residue" evidence="2">
    <location>
        <position position="1"/>
    </location>
</feature>
<feature type="region of interest" description="Disordered" evidence="1">
    <location>
        <begin position="1"/>
        <end position="83"/>
    </location>
</feature>
<feature type="compositionally biased region" description="Basic residues" evidence="1">
    <location>
        <begin position="63"/>
        <end position="72"/>
    </location>
</feature>
<evidence type="ECO:0000313" key="3">
    <source>
        <dbReference type="Proteomes" id="UP000269945"/>
    </source>
</evidence>
<reference evidence="2 3" key="1">
    <citation type="submission" date="2018-10" db="EMBL/GenBank/DDBJ databases">
        <authorList>
            <person name="Ekblom R."/>
            <person name="Jareborg N."/>
        </authorList>
    </citation>
    <scope>NUCLEOTIDE SEQUENCE [LARGE SCALE GENOMIC DNA]</scope>
    <source>
        <tissue evidence="2">Muscle</tissue>
    </source>
</reference>
<feature type="compositionally biased region" description="Pro residues" evidence="1">
    <location>
        <begin position="1"/>
        <end position="15"/>
    </location>
</feature>
<feature type="compositionally biased region" description="Low complexity" evidence="1">
    <location>
        <begin position="74"/>
        <end position="83"/>
    </location>
</feature>
<protein>
    <submittedName>
        <fullName evidence="2">Uncharacterized protein</fullName>
    </submittedName>
</protein>
<evidence type="ECO:0000313" key="2">
    <source>
        <dbReference type="EMBL" id="VCX10164.1"/>
    </source>
</evidence>